<comment type="caution">
    <text evidence="1">The sequence shown here is derived from an EMBL/GenBank/DDBJ whole genome shotgun (WGS) entry which is preliminary data.</text>
</comment>
<dbReference type="EMBL" id="JANUCP010000002">
    <property type="protein sequence ID" value="MCS3919144.1"/>
    <property type="molecule type" value="Genomic_DNA"/>
</dbReference>
<dbReference type="Proteomes" id="UP001204798">
    <property type="component" value="Unassembled WGS sequence"/>
</dbReference>
<protein>
    <submittedName>
        <fullName evidence="1">Uncharacterized protein</fullName>
    </submittedName>
</protein>
<name>A0ABT2EMG2_9BACT</name>
<accession>A0ABT2EMG2</accession>
<organism evidence="1 2">
    <name type="scientific">Candidatus Fervidibacter sacchari</name>
    <dbReference type="NCBI Taxonomy" id="1448929"/>
    <lineage>
        <taxon>Bacteria</taxon>
        <taxon>Candidatus Fervidibacterota</taxon>
        <taxon>Candidatus Fervidibacter</taxon>
    </lineage>
</organism>
<sequence>MKGVKKRTPLDGKTWLRYSISVWDDIEKSAEEKALRHPAIHYASVCVMMCG</sequence>
<evidence type="ECO:0000313" key="1">
    <source>
        <dbReference type="EMBL" id="MCS3919144.1"/>
    </source>
</evidence>
<proteinExistence type="predicted"/>
<gene>
    <name evidence="1" type="ORF">M2350_001544</name>
</gene>
<keyword evidence="2" id="KW-1185">Reference proteome</keyword>
<evidence type="ECO:0000313" key="2">
    <source>
        <dbReference type="Proteomes" id="UP001204798"/>
    </source>
</evidence>
<reference evidence="1 2" key="1">
    <citation type="submission" date="2022-08" db="EMBL/GenBank/DDBJ databases">
        <title>Bacterial and archaeal communities from various locations to study Microbial Dark Matter (Phase II).</title>
        <authorList>
            <person name="Stepanauskas R."/>
        </authorList>
    </citation>
    <scope>NUCLEOTIDE SEQUENCE [LARGE SCALE GENOMIC DNA]</scope>
    <source>
        <strain evidence="1 2">PD1</strain>
    </source>
</reference>
<dbReference type="RefSeq" id="WP_259095315.1">
    <property type="nucleotide sequence ID" value="NZ_CP130454.1"/>
</dbReference>